<evidence type="ECO:0000313" key="4">
    <source>
        <dbReference type="EMBL" id="AKJ27453.1"/>
    </source>
</evidence>
<feature type="compositionally biased region" description="Polar residues" evidence="3">
    <location>
        <begin position="276"/>
        <end position="294"/>
    </location>
</feature>
<feature type="compositionally biased region" description="Low complexity" evidence="3">
    <location>
        <begin position="126"/>
        <end position="152"/>
    </location>
</feature>
<dbReference type="AlphaFoldDB" id="A0A0G3BHI4"/>
<dbReference type="InterPro" id="IPR001343">
    <property type="entry name" value="Hemolysn_Ca-bd"/>
</dbReference>
<dbReference type="InterPro" id="IPR018511">
    <property type="entry name" value="Hemolysin-typ_Ca-bd_CS"/>
</dbReference>
<evidence type="ECO:0000313" key="5">
    <source>
        <dbReference type="Proteomes" id="UP000035352"/>
    </source>
</evidence>
<dbReference type="InterPro" id="IPR011049">
    <property type="entry name" value="Serralysin-like_metalloprot_C"/>
</dbReference>
<reference evidence="4 5" key="1">
    <citation type="submission" date="2015-05" db="EMBL/GenBank/DDBJ databases">
        <authorList>
            <person name="Tang B."/>
            <person name="Yu Y."/>
        </authorList>
    </citation>
    <scope>NUCLEOTIDE SEQUENCE [LARGE SCALE GENOMIC DNA]</scope>
    <source>
        <strain evidence="4 5">DSM 7029</strain>
    </source>
</reference>
<dbReference type="KEGG" id="pbh:AAW51_0762"/>
<dbReference type="PANTHER" id="PTHR38340:SF1">
    <property type="entry name" value="S-LAYER PROTEIN"/>
    <property type="match status" value="1"/>
</dbReference>
<evidence type="ECO:0000256" key="3">
    <source>
        <dbReference type="SAM" id="MobiDB-lite"/>
    </source>
</evidence>
<gene>
    <name evidence="4" type="ORF">AAW51_0762</name>
</gene>
<organism evidence="4 5">
    <name type="scientific">Caldimonas brevitalea</name>
    <dbReference type="NCBI Taxonomy" id="413882"/>
    <lineage>
        <taxon>Bacteria</taxon>
        <taxon>Pseudomonadati</taxon>
        <taxon>Pseudomonadota</taxon>
        <taxon>Betaproteobacteria</taxon>
        <taxon>Burkholderiales</taxon>
        <taxon>Sphaerotilaceae</taxon>
        <taxon>Caldimonas</taxon>
    </lineage>
</organism>
<keyword evidence="2" id="KW-0964">Secreted</keyword>
<protein>
    <submittedName>
        <fullName evidence="4">Alkaline phosphatase</fullName>
    </submittedName>
</protein>
<dbReference type="Pfam" id="PF00353">
    <property type="entry name" value="HemolysinCabind"/>
    <property type="match status" value="4"/>
</dbReference>
<accession>A0A0G3BHI4</accession>
<proteinExistence type="predicted"/>
<keyword evidence="5" id="KW-1185">Reference proteome</keyword>
<dbReference type="STRING" id="413882.AAW51_0762"/>
<feature type="region of interest" description="Disordered" evidence="3">
    <location>
        <begin position="262"/>
        <end position="310"/>
    </location>
</feature>
<dbReference type="InterPro" id="IPR050557">
    <property type="entry name" value="RTX_toxin/Mannuronan_C5-epim"/>
</dbReference>
<dbReference type="Proteomes" id="UP000035352">
    <property type="component" value="Chromosome"/>
</dbReference>
<sequence length="454" mass="44426">MAIINGSAASEALVDNSVDLNSTLNANWSAGDDAMFGGVNNDVYNVNSAGDQVFENANQGTDTVLSRVNSYTLGNNVEHLTLDNTPTLLVLQPGGNFALVPAAVNGTGNALNNVLQGNDRNNTLSGLDGNDTINGGNGNDTLNGGNGNDSLNGGAGTDTLNGGAGNDTLNGAAGADSLNGGSGNDVYHIDTAGDTVAEAALGGTDTVLASISDTLDANVENLTLLASAGVATGQGNALANVLNGNGSNNTLWGFDGNDTLNGGGGNDSLQGGAGNDSLNGSSGNDTLNGSTGNDALNGGSGDDTLSGSSGNDTLAGSTGLDFLTGGANNDRFVFSHRGAGNADSITDFSHLDDTIVLANALDIGLGGALSPGIVGLGFVGGNLAGNPLAAGSFFKGLGETGNTAGDATGIYLNTVDGQIWYNATAAAGGDAHLIGRVAFAVAPGVDATDFVYGT</sequence>
<feature type="region of interest" description="Disordered" evidence="3">
    <location>
        <begin position="122"/>
        <end position="159"/>
    </location>
</feature>
<dbReference type="SUPFAM" id="SSF51120">
    <property type="entry name" value="beta-Roll"/>
    <property type="match status" value="3"/>
</dbReference>
<feature type="compositionally biased region" description="Gly residues" evidence="3">
    <location>
        <begin position="262"/>
        <end position="274"/>
    </location>
</feature>
<dbReference type="PANTHER" id="PTHR38340">
    <property type="entry name" value="S-LAYER PROTEIN"/>
    <property type="match status" value="1"/>
</dbReference>
<dbReference type="PRINTS" id="PR00313">
    <property type="entry name" value="CABNDNGRPT"/>
</dbReference>
<dbReference type="PATRIC" id="fig|413882.6.peg.807"/>
<name>A0A0G3BHI4_9BURK</name>
<dbReference type="GO" id="GO:0005509">
    <property type="term" value="F:calcium ion binding"/>
    <property type="evidence" value="ECO:0007669"/>
    <property type="project" value="InterPro"/>
</dbReference>
<dbReference type="GO" id="GO:0005576">
    <property type="term" value="C:extracellular region"/>
    <property type="evidence" value="ECO:0007669"/>
    <property type="project" value="UniProtKB-SubCell"/>
</dbReference>
<dbReference type="EMBL" id="CP011371">
    <property type="protein sequence ID" value="AKJ27453.1"/>
    <property type="molecule type" value="Genomic_DNA"/>
</dbReference>
<dbReference type="Gene3D" id="2.150.10.10">
    <property type="entry name" value="Serralysin-like metalloprotease, C-terminal"/>
    <property type="match status" value="3"/>
</dbReference>
<dbReference type="RefSeq" id="WP_053013309.1">
    <property type="nucleotide sequence ID" value="NZ_CP011371.1"/>
</dbReference>
<evidence type="ECO:0000256" key="2">
    <source>
        <dbReference type="ARBA" id="ARBA00022525"/>
    </source>
</evidence>
<evidence type="ECO:0000256" key="1">
    <source>
        <dbReference type="ARBA" id="ARBA00004613"/>
    </source>
</evidence>
<dbReference type="PROSITE" id="PS00330">
    <property type="entry name" value="HEMOLYSIN_CALCIUM"/>
    <property type="match status" value="4"/>
</dbReference>
<comment type="subcellular location">
    <subcellularLocation>
        <location evidence="1">Secreted</location>
    </subcellularLocation>
</comment>